<comment type="caution">
    <text evidence="18">The sequence shown here is derived from an EMBL/GenBank/DDBJ whole genome shotgun (WGS) entry which is preliminary data.</text>
</comment>
<evidence type="ECO:0000313" key="18">
    <source>
        <dbReference type="EMBL" id="TCP31478.1"/>
    </source>
</evidence>
<dbReference type="PROSITE" id="PS51188">
    <property type="entry name" value="ZF_CR"/>
    <property type="match status" value="1"/>
</dbReference>
<dbReference type="SMART" id="SM00271">
    <property type="entry name" value="DnaJ"/>
    <property type="match status" value="1"/>
</dbReference>
<dbReference type="FunFam" id="2.10.230.10:FF:000002">
    <property type="entry name" value="Molecular chaperone DnaJ"/>
    <property type="match status" value="1"/>
</dbReference>
<evidence type="ECO:0000256" key="2">
    <source>
        <dbReference type="ARBA" id="ARBA00011738"/>
    </source>
</evidence>
<evidence type="ECO:0000256" key="15">
    <source>
        <dbReference type="PROSITE-ProRule" id="PRU00546"/>
    </source>
</evidence>
<feature type="binding site" evidence="14">
    <location>
        <position position="168"/>
    </location>
    <ligand>
        <name>Zn(2+)</name>
        <dbReference type="ChEBI" id="CHEBI:29105"/>
        <label>2</label>
    </ligand>
</feature>
<dbReference type="FunFam" id="2.60.260.20:FF:000004">
    <property type="entry name" value="Molecular chaperone DnaJ"/>
    <property type="match status" value="1"/>
</dbReference>
<dbReference type="PANTHER" id="PTHR43096">
    <property type="entry name" value="DNAJ HOMOLOG 1, MITOCHONDRIAL-RELATED"/>
    <property type="match status" value="1"/>
</dbReference>
<evidence type="ECO:0000256" key="6">
    <source>
        <dbReference type="ARBA" id="ARBA00022737"/>
    </source>
</evidence>
<dbReference type="PROSITE" id="PS50076">
    <property type="entry name" value="DNAJ_2"/>
    <property type="match status" value="1"/>
</dbReference>
<dbReference type="PRINTS" id="PR00625">
    <property type="entry name" value="JDOMAIN"/>
</dbReference>
<dbReference type="GO" id="GO:0008270">
    <property type="term" value="F:zinc ion binding"/>
    <property type="evidence" value="ECO:0007669"/>
    <property type="project" value="UniProtKB-UniRule"/>
</dbReference>
<feature type="binding site" evidence="14">
    <location>
        <position position="190"/>
    </location>
    <ligand>
        <name>Zn(2+)</name>
        <dbReference type="ChEBI" id="CHEBI:29105"/>
        <label>2</label>
    </ligand>
</feature>
<evidence type="ECO:0000313" key="19">
    <source>
        <dbReference type="Proteomes" id="UP000295399"/>
    </source>
</evidence>
<dbReference type="SUPFAM" id="SSF46565">
    <property type="entry name" value="Chaperone J-domain"/>
    <property type="match status" value="1"/>
</dbReference>
<name>A0A4R2PAR6_RHOSA</name>
<evidence type="ECO:0000259" key="16">
    <source>
        <dbReference type="PROSITE" id="PS50076"/>
    </source>
</evidence>
<evidence type="ECO:0000256" key="5">
    <source>
        <dbReference type="ARBA" id="ARBA00022723"/>
    </source>
</evidence>
<dbReference type="InterPro" id="IPR018253">
    <property type="entry name" value="DnaJ_domain_CS"/>
</dbReference>
<dbReference type="Gene3D" id="2.60.260.20">
    <property type="entry name" value="Urease metallochaperone UreE, N-terminal domain"/>
    <property type="match status" value="2"/>
</dbReference>
<dbReference type="SUPFAM" id="SSF57938">
    <property type="entry name" value="DnaJ/Hsp40 cysteine-rich domain"/>
    <property type="match status" value="1"/>
</dbReference>
<keyword evidence="7 14" id="KW-0863">Zinc-finger</keyword>
<dbReference type="CDD" id="cd10719">
    <property type="entry name" value="DnaJ_zf"/>
    <property type="match status" value="1"/>
</dbReference>
<feature type="binding site" evidence="14">
    <location>
        <position position="151"/>
    </location>
    <ligand>
        <name>Zn(2+)</name>
        <dbReference type="ChEBI" id="CHEBI:29105"/>
        <label>1</label>
    </ligand>
</feature>
<reference evidence="18 19" key="1">
    <citation type="submission" date="2019-03" db="EMBL/GenBank/DDBJ databases">
        <title>Genomic Encyclopedia of Type Strains, Phase IV (KMG-IV): sequencing the most valuable type-strain genomes for metagenomic binning, comparative biology and taxonomic classification.</title>
        <authorList>
            <person name="Goeker M."/>
        </authorList>
    </citation>
    <scope>NUCLEOTIDE SEQUENCE [LARGE SCALE GENOMIC DNA]</scope>
    <source>
        <strain evidence="18 19">DSM 2132</strain>
    </source>
</reference>
<dbReference type="Pfam" id="PF00226">
    <property type="entry name" value="DnaJ"/>
    <property type="match status" value="1"/>
</dbReference>
<dbReference type="Proteomes" id="UP000295399">
    <property type="component" value="Unassembled WGS sequence"/>
</dbReference>
<dbReference type="InterPro" id="IPR002939">
    <property type="entry name" value="DnaJ_C"/>
</dbReference>
<sequence>MAQDFYEILGVDRNADKATLKSAYRKLAMKYHPDRNPGDEEAEKQFKRIGEAYDVLKDDQKRAAYDRFGHAAFQDGAGAGGGPGGFDFAGFSDIFDEFFGEFTGRARGRGGAGGARRGADLRYDMAVTLEEAFSGKEVDIAIPTHAECGDCGGNGAKPGTEPKTCTQCGGAGKVRSQQGFFVVERPCPLCRGAGRMVSDPCETCRGTGRVERTKTLSVSVPPGVDDGTRIRLAGEGEAGARGGPPGDLYIFVSVEPHELFSRDGPHLFCNVPVTMTTAILGGEIEVPTIGGKRAKIKVPDGTQSGKQFRLRGKGMPHLNSGVIGDMMIEVHVETPVNLTKRQKELLREFAEEGGEEVSPRSHSFLDRVRELWEDLTE</sequence>
<evidence type="ECO:0000256" key="12">
    <source>
        <dbReference type="ARBA" id="ARBA00061004"/>
    </source>
</evidence>
<comment type="similarity">
    <text evidence="12 14">Belongs to the DnaJ family.</text>
</comment>
<comment type="cofactor">
    <cofactor evidence="14">
        <name>Zn(2+)</name>
        <dbReference type="ChEBI" id="CHEBI:29105"/>
    </cofactor>
    <text evidence="14">Binds 2 Zn(2+) ions per monomer.</text>
</comment>
<keyword evidence="6 14" id="KW-0677">Repeat</keyword>
<dbReference type="OrthoDB" id="9779889at2"/>
<dbReference type="HAMAP" id="MF_01152">
    <property type="entry name" value="DnaJ"/>
    <property type="match status" value="1"/>
</dbReference>
<dbReference type="FunCoup" id="A0A4R2PAR6">
    <property type="interactions" value="602"/>
</dbReference>
<evidence type="ECO:0000256" key="3">
    <source>
        <dbReference type="ARBA" id="ARBA00022490"/>
    </source>
</evidence>
<organism evidence="18 19">
    <name type="scientific">Rhodothalassium salexigens DSM 2132</name>
    <dbReference type="NCBI Taxonomy" id="1188247"/>
    <lineage>
        <taxon>Bacteria</taxon>
        <taxon>Pseudomonadati</taxon>
        <taxon>Pseudomonadota</taxon>
        <taxon>Alphaproteobacteria</taxon>
        <taxon>Rhodothalassiales</taxon>
        <taxon>Rhodothalassiaceae</taxon>
        <taxon>Rhodothalassium</taxon>
    </lineage>
</organism>
<dbReference type="CDD" id="cd06257">
    <property type="entry name" value="DnaJ"/>
    <property type="match status" value="1"/>
</dbReference>
<keyword evidence="3 14" id="KW-0963">Cytoplasm</keyword>
<dbReference type="AlphaFoldDB" id="A0A4R2PAR6"/>
<accession>A0A4R2PAR6</accession>
<dbReference type="Gene3D" id="1.10.287.110">
    <property type="entry name" value="DnaJ domain"/>
    <property type="match status" value="1"/>
</dbReference>
<keyword evidence="4 14" id="KW-0235">DNA replication</keyword>
<dbReference type="InterPro" id="IPR036869">
    <property type="entry name" value="J_dom_sf"/>
</dbReference>
<feature type="repeat" description="CXXCXGXG motif" evidence="14">
    <location>
        <begin position="201"/>
        <end position="208"/>
    </location>
</feature>
<dbReference type="FunFam" id="1.10.287.110:FF:000034">
    <property type="entry name" value="Chaperone protein DnaJ"/>
    <property type="match status" value="1"/>
</dbReference>
<dbReference type="FunFam" id="2.60.260.20:FF:000009">
    <property type="entry name" value="Putative Mitochondrial DnaJ chaperone"/>
    <property type="match status" value="1"/>
</dbReference>
<dbReference type="PROSITE" id="PS00636">
    <property type="entry name" value="DNAJ_1"/>
    <property type="match status" value="1"/>
</dbReference>
<dbReference type="Gene3D" id="2.10.230.10">
    <property type="entry name" value="Heat shock protein DnaJ, cysteine-rich domain"/>
    <property type="match status" value="1"/>
</dbReference>
<evidence type="ECO:0000256" key="4">
    <source>
        <dbReference type="ARBA" id="ARBA00022705"/>
    </source>
</evidence>
<protein>
    <recommendedName>
        <fullName evidence="13 14">Chaperone protein DnaJ</fullName>
    </recommendedName>
</protein>
<dbReference type="GO" id="GO:0005737">
    <property type="term" value="C:cytoplasm"/>
    <property type="evidence" value="ECO:0007669"/>
    <property type="project" value="UniProtKB-SubCell"/>
</dbReference>
<evidence type="ECO:0000256" key="7">
    <source>
        <dbReference type="ARBA" id="ARBA00022771"/>
    </source>
</evidence>
<evidence type="ECO:0000256" key="11">
    <source>
        <dbReference type="ARBA" id="ARBA00053423"/>
    </source>
</evidence>
<dbReference type="InParanoid" id="A0A4R2PAR6"/>
<dbReference type="InterPro" id="IPR001623">
    <property type="entry name" value="DnaJ_domain"/>
</dbReference>
<dbReference type="InterPro" id="IPR036410">
    <property type="entry name" value="HSP_DnaJ_Cys-rich_dom_sf"/>
</dbReference>
<feature type="binding site" evidence="14">
    <location>
        <position position="201"/>
    </location>
    <ligand>
        <name>Zn(2+)</name>
        <dbReference type="ChEBI" id="CHEBI:29105"/>
        <label>1</label>
    </ligand>
</feature>
<keyword evidence="19" id="KW-1185">Reference proteome</keyword>
<keyword evidence="8 14" id="KW-0862">Zinc</keyword>
<dbReference type="GO" id="GO:0042026">
    <property type="term" value="P:protein refolding"/>
    <property type="evidence" value="ECO:0007669"/>
    <property type="project" value="TreeGrafter"/>
</dbReference>
<dbReference type="GO" id="GO:0031072">
    <property type="term" value="F:heat shock protein binding"/>
    <property type="evidence" value="ECO:0007669"/>
    <property type="project" value="InterPro"/>
</dbReference>
<dbReference type="GO" id="GO:0006260">
    <property type="term" value="P:DNA replication"/>
    <property type="evidence" value="ECO:0007669"/>
    <property type="project" value="UniProtKB-KW"/>
</dbReference>
<dbReference type="PANTHER" id="PTHR43096:SF48">
    <property type="entry name" value="CHAPERONE PROTEIN DNAJ"/>
    <property type="match status" value="1"/>
</dbReference>
<comment type="domain">
    <text evidence="14">The J domain is necessary and sufficient to stimulate DnaK ATPase activity. Zinc center 1 plays an important role in the autonomous, DnaK-independent chaperone activity of DnaJ. Zinc center 2 is essential for interaction with DnaK and for DnaJ activity.</text>
</comment>
<dbReference type="CDD" id="cd10747">
    <property type="entry name" value="DnaJ_C"/>
    <property type="match status" value="1"/>
</dbReference>
<evidence type="ECO:0000256" key="10">
    <source>
        <dbReference type="ARBA" id="ARBA00023186"/>
    </source>
</evidence>
<dbReference type="NCBIfam" id="NF008035">
    <property type="entry name" value="PRK10767.1"/>
    <property type="match status" value="1"/>
</dbReference>
<dbReference type="GO" id="GO:0009408">
    <property type="term" value="P:response to heat"/>
    <property type="evidence" value="ECO:0007669"/>
    <property type="project" value="InterPro"/>
</dbReference>
<feature type="binding site" evidence="14">
    <location>
        <position position="148"/>
    </location>
    <ligand>
        <name>Zn(2+)</name>
        <dbReference type="ChEBI" id="CHEBI:29105"/>
        <label>1</label>
    </ligand>
</feature>
<dbReference type="GO" id="GO:0051082">
    <property type="term" value="F:unfolded protein binding"/>
    <property type="evidence" value="ECO:0007669"/>
    <property type="project" value="UniProtKB-UniRule"/>
</dbReference>
<feature type="zinc finger region" description="CR-type" evidence="15">
    <location>
        <begin position="135"/>
        <end position="213"/>
    </location>
</feature>
<dbReference type="SUPFAM" id="SSF49493">
    <property type="entry name" value="HSP40/DnaJ peptide-binding domain"/>
    <property type="match status" value="2"/>
</dbReference>
<feature type="repeat" description="CXXCXGXG motif" evidence="14">
    <location>
        <begin position="148"/>
        <end position="155"/>
    </location>
</feature>
<gene>
    <name evidence="14" type="primary">dnaJ</name>
    <name evidence="18" type="ORF">EV659_11148</name>
</gene>
<evidence type="ECO:0000256" key="8">
    <source>
        <dbReference type="ARBA" id="ARBA00022833"/>
    </source>
</evidence>
<dbReference type="EMBL" id="SLXO01000011">
    <property type="protein sequence ID" value="TCP31478.1"/>
    <property type="molecule type" value="Genomic_DNA"/>
</dbReference>
<keyword evidence="5 14" id="KW-0479">Metal-binding</keyword>
<evidence type="ECO:0000256" key="1">
    <source>
        <dbReference type="ARBA" id="ARBA00004496"/>
    </source>
</evidence>
<dbReference type="GO" id="GO:0005524">
    <property type="term" value="F:ATP binding"/>
    <property type="evidence" value="ECO:0007669"/>
    <property type="project" value="InterPro"/>
</dbReference>
<dbReference type="RefSeq" id="WP_132709287.1">
    <property type="nucleotide sequence ID" value="NZ_JACIGF010000011.1"/>
</dbReference>
<feature type="binding site" evidence="14">
    <location>
        <position position="187"/>
    </location>
    <ligand>
        <name>Zn(2+)</name>
        <dbReference type="ChEBI" id="CHEBI:29105"/>
        <label>2</label>
    </ligand>
</feature>
<dbReference type="InterPro" id="IPR001305">
    <property type="entry name" value="HSP_DnaJ_Cys-rich_dom"/>
</dbReference>
<dbReference type="InterPro" id="IPR012724">
    <property type="entry name" value="DnaJ"/>
</dbReference>
<evidence type="ECO:0000256" key="14">
    <source>
        <dbReference type="HAMAP-Rule" id="MF_01152"/>
    </source>
</evidence>
<feature type="binding site" evidence="14">
    <location>
        <position position="204"/>
    </location>
    <ligand>
        <name>Zn(2+)</name>
        <dbReference type="ChEBI" id="CHEBI:29105"/>
        <label>1</label>
    </ligand>
</feature>
<dbReference type="Pfam" id="PF00684">
    <property type="entry name" value="DnaJ_CXXCXGXG"/>
    <property type="match status" value="1"/>
</dbReference>
<feature type="binding site" evidence="14">
    <location>
        <position position="165"/>
    </location>
    <ligand>
        <name>Zn(2+)</name>
        <dbReference type="ChEBI" id="CHEBI:29105"/>
        <label>2</label>
    </ligand>
</feature>
<dbReference type="InterPro" id="IPR008971">
    <property type="entry name" value="HSP40/DnaJ_pept-bd"/>
</dbReference>
<dbReference type="Pfam" id="PF01556">
    <property type="entry name" value="DnaJ_C"/>
    <property type="match status" value="1"/>
</dbReference>
<evidence type="ECO:0000256" key="13">
    <source>
        <dbReference type="ARBA" id="ARBA00067609"/>
    </source>
</evidence>
<proteinExistence type="inferred from homology"/>
<keyword evidence="9 14" id="KW-0346">Stress response</keyword>
<comment type="function">
    <text evidence="11 14">Participates actively in the response to hyperosmotic and heat shock by preventing the aggregation of stress-denatured proteins and by disaggregating proteins, also in an autonomous, DnaK-independent fashion. Unfolded proteins bind initially to DnaJ; upon interaction with the DnaJ-bound protein, DnaK hydrolyzes its bound ATP, resulting in the formation of a stable complex. GrpE releases ADP from DnaK; ATP binding to DnaK triggers the release of the substrate protein, thus completing the reaction cycle. Several rounds of ATP-dependent interactions between DnaJ, DnaK and GrpE are required for fully efficient folding. Also involved, together with DnaK and GrpE, in the DNA replication of plasmids through activation of initiation proteins.</text>
</comment>
<feature type="repeat" description="CXXCXGXG motif" evidence="14">
    <location>
        <begin position="187"/>
        <end position="194"/>
    </location>
</feature>
<feature type="domain" description="J" evidence="16">
    <location>
        <begin position="4"/>
        <end position="69"/>
    </location>
</feature>
<feature type="domain" description="CR-type" evidence="17">
    <location>
        <begin position="135"/>
        <end position="213"/>
    </location>
</feature>
<comment type="subcellular location">
    <subcellularLocation>
        <location evidence="1 14">Cytoplasm</location>
    </subcellularLocation>
</comment>
<keyword evidence="10 14" id="KW-0143">Chaperone</keyword>
<feature type="repeat" description="CXXCXGXG motif" evidence="14">
    <location>
        <begin position="165"/>
        <end position="172"/>
    </location>
</feature>
<evidence type="ECO:0000259" key="17">
    <source>
        <dbReference type="PROSITE" id="PS51188"/>
    </source>
</evidence>
<evidence type="ECO:0000256" key="9">
    <source>
        <dbReference type="ARBA" id="ARBA00023016"/>
    </source>
</evidence>
<comment type="subunit">
    <text evidence="2 14">Homodimer.</text>
</comment>
<dbReference type="NCBIfam" id="TIGR02349">
    <property type="entry name" value="DnaJ_bact"/>
    <property type="match status" value="1"/>
</dbReference>